<organism evidence="1 2">
    <name type="scientific">Mycolicibacterium murale</name>
    <dbReference type="NCBI Taxonomy" id="182220"/>
    <lineage>
        <taxon>Bacteria</taxon>
        <taxon>Bacillati</taxon>
        <taxon>Actinomycetota</taxon>
        <taxon>Actinomycetes</taxon>
        <taxon>Mycobacteriales</taxon>
        <taxon>Mycobacteriaceae</taxon>
        <taxon>Mycolicibacterium</taxon>
    </lineage>
</organism>
<dbReference type="Proteomes" id="UP000465241">
    <property type="component" value="Unassembled WGS sequence"/>
</dbReference>
<accession>A0A7I9WL86</accession>
<keyword evidence="2" id="KW-1185">Reference proteome</keyword>
<name>A0A7I9WL86_9MYCO</name>
<dbReference type="Gene3D" id="3.30.110.170">
    <property type="entry name" value="Protein of unknown function (DUF541), domain 1"/>
    <property type="match status" value="1"/>
</dbReference>
<dbReference type="EMBL" id="BLKT01000003">
    <property type="protein sequence ID" value="GFG58505.1"/>
    <property type="molecule type" value="Genomic_DNA"/>
</dbReference>
<evidence type="ECO:0000313" key="1">
    <source>
        <dbReference type="EMBL" id="GFG58505.1"/>
    </source>
</evidence>
<proteinExistence type="predicted"/>
<dbReference type="Pfam" id="PF04402">
    <property type="entry name" value="SIMPL"/>
    <property type="match status" value="1"/>
</dbReference>
<sequence>MEPVYSRVARSLSGVRSSVADLEGGDDPAVTRWSAGQLRTWSSRPWNHNGEQLPLVHHASVDVEVEFRDFAVLSGWVSAQVASSEGFHVTNIRWTLTAERKHLAMEQARTSAVRDALDRARSYAAALGLADIQPVAIADAGMLGGGQGSIGPAGKMAMLHAAVADDEAGIDFSPRDIEVTASVDARFVANAAEEVEASDLEVVDEPDLEVGVGEFRDDDPGYLQWLDTHPDGYVINILRSYSPNAARLHRASCWTITGLRSKGASLTGQYVKVCAEQLAELDRWATRQVGQPIARCGTCRPKSSAAVSAPAREHDRAVVQAKDVRHQVNGPTADSALVEAWADDYIRFENLPGWQLRLRDEIRRRCRELVPASGEVMHATFFGAKHPRGDVENVLLYNIDTFKTAGANGIRFEYGAGVPAAADGTQYAYGYRYSLASAAGTFTQWQPERVLAAFDWTDLGAFASEKQLAQVWLALSRGDIGVLGRAAPETPFALKLQIRPPTGRTPVWGALVKGIFDGVICALQAHTDSAVLPEVTARLATILPADAAEIEEHLVDQRRAVLGVVHRLVAPYRSGVKWDPADHLCVAGEVIAGEPVDGSWAIKGEVIEVRR</sequence>
<dbReference type="AlphaFoldDB" id="A0A7I9WL86"/>
<reference evidence="1 2" key="1">
    <citation type="journal article" date="2019" name="Emerg. Microbes Infect.">
        <title>Comprehensive subspecies identification of 175 nontuberculous mycobacteria species based on 7547 genomic profiles.</title>
        <authorList>
            <person name="Matsumoto Y."/>
            <person name="Kinjo T."/>
            <person name="Motooka D."/>
            <person name="Nabeya D."/>
            <person name="Jung N."/>
            <person name="Uechi K."/>
            <person name="Horii T."/>
            <person name="Iida T."/>
            <person name="Fujita J."/>
            <person name="Nakamura S."/>
        </authorList>
    </citation>
    <scope>NUCLEOTIDE SEQUENCE [LARGE SCALE GENOMIC DNA]</scope>
    <source>
        <strain evidence="1 2">JCM 13392</strain>
    </source>
</reference>
<gene>
    <name evidence="1" type="ORF">MMUR_26410</name>
</gene>
<comment type="caution">
    <text evidence="1">The sequence shown here is derived from an EMBL/GenBank/DDBJ whole genome shotgun (WGS) entry which is preliminary data.</text>
</comment>
<evidence type="ECO:0000313" key="2">
    <source>
        <dbReference type="Proteomes" id="UP000465241"/>
    </source>
</evidence>
<dbReference type="InterPro" id="IPR007497">
    <property type="entry name" value="SIMPL/DUF541"/>
</dbReference>
<protein>
    <submittedName>
        <fullName evidence="1">Uncharacterized protein</fullName>
    </submittedName>
</protein>